<evidence type="ECO:0000313" key="3">
    <source>
        <dbReference type="Proteomes" id="UP001238450"/>
    </source>
</evidence>
<evidence type="ECO:0000256" key="1">
    <source>
        <dbReference type="SAM" id="Coils"/>
    </source>
</evidence>
<sequence>MRNIMSKIGQQLGQGISGVIDELAKAFYQRGEKAIQNEKDLIQLHNQALDALEKQLAKELEGHSLVPADPQVEVSPTVPKEKEPDKVVEVGAENTSLHSNGESTHTQAVAEMKDGLERDFHHQNLSFEREGEVFSFKKIQEGNIVFSNPEQTKDVVIEPKDLNVGLEMRGRLEALQYYRSLSPDDVLKTLKEVQKVAKREGRPVEEVYRERLQIKIERSVTLSRGSLLKQAEITSEDIKEIKMELREAENEINKNFAKLEKGRSNGEVNPEEYKQLKANLEGRKGIVKDRLMQIEGAEKKLEAQVKTDLKAQYPSMDMKKLSLAEAVSIGLAAETVTEKGIDKLRDFASNNKMDDLLQALEKSTKEVEIVVEETIDREVFSR</sequence>
<dbReference type="Proteomes" id="UP001238450">
    <property type="component" value="Unassembled WGS sequence"/>
</dbReference>
<organism evidence="2 3">
    <name type="scientific">Croceifilum oryzae</name>
    <dbReference type="NCBI Taxonomy" id="1553429"/>
    <lineage>
        <taxon>Bacteria</taxon>
        <taxon>Bacillati</taxon>
        <taxon>Bacillota</taxon>
        <taxon>Bacilli</taxon>
        <taxon>Bacillales</taxon>
        <taxon>Thermoactinomycetaceae</taxon>
        <taxon>Croceifilum</taxon>
    </lineage>
</organism>
<accession>A0AAJ1WU57</accession>
<gene>
    <name evidence="2" type="ORF">J2Z48_002927</name>
</gene>
<dbReference type="EMBL" id="JAUSUV010000017">
    <property type="protein sequence ID" value="MDQ0418723.1"/>
    <property type="molecule type" value="Genomic_DNA"/>
</dbReference>
<dbReference type="AlphaFoldDB" id="A0AAJ1WU57"/>
<keyword evidence="1" id="KW-0175">Coiled coil</keyword>
<dbReference type="RefSeq" id="WP_307254633.1">
    <property type="nucleotide sequence ID" value="NZ_JAUSUV010000017.1"/>
</dbReference>
<proteinExistence type="predicted"/>
<evidence type="ECO:0000313" key="2">
    <source>
        <dbReference type="EMBL" id="MDQ0418723.1"/>
    </source>
</evidence>
<name>A0AAJ1WU57_9BACL</name>
<protein>
    <submittedName>
        <fullName evidence="2">Uncharacterized protein</fullName>
    </submittedName>
</protein>
<reference evidence="2 3" key="1">
    <citation type="submission" date="2023-07" db="EMBL/GenBank/DDBJ databases">
        <title>Genomic Encyclopedia of Type Strains, Phase IV (KMG-IV): sequencing the most valuable type-strain genomes for metagenomic binning, comparative biology and taxonomic classification.</title>
        <authorList>
            <person name="Goeker M."/>
        </authorList>
    </citation>
    <scope>NUCLEOTIDE SEQUENCE [LARGE SCALE GENOMIC DNA]</scope>
    <source>
        <strain evidence="2 3">DSM 46876</strain>
    </source>
</reference>
<comment type="caution">
    <text evidence="2">The sequence shown here is derived from an EMBL/GenBank/DDBJ whole genome shotgun (WGS) entry which is preliminary data.</text>
</comment>
<feature type="coiled-coil region" evidence="1">
    <location>
        <begin position="35"/>
        <end position="62"/>
    </location>
</feature>
<feature type="coiled-coil region" evidence="1">
    <location>
        <begin position="228"/>
        <end position="265"/>
    </location>
</feature>
<keyword evidence="3" id="KW-1185">Reference proteome</keyword>